<dbReference type="AlphaFoldDB" id="A0A0A9B6M6"/>
<reference evidence="2" key="2">
    <citation type="journal article" date="2015" name="Data Brief">
        <title>Shoot transcriptome of the giant reed, Arundo donax.</title>
        <authorList>
            <person name="Barrero R.A."/>
            <person name="Guerrero F.D."/>
            <person name="Moolhuijzen P."/>
            <person name="Goolsby J.A."/>
            <person name="Tidwell J."/>
            <person name="Bellgard S.E."/>
            <person name="Bellgard M.I."/>
        </authorList>
    </citation>
    <scope>NUCLEOTIDE SEQUENCE</scope>
    <source>
        <tissue evidence="2">Shoot tissue taken approximately 20 cm above the soil surface</tissue>
    </source>
</reference>
<dbReference type="EMBL" id="GBRH01240087">
    <property type="protein sequence ID" value="JAD57808.1"/>
    <property type="molecule type" value="Transcribed_RNA"/>
</dbReference>
<feature type="region of interest" description="Disordered" evidence="1">
    <location>
        <begin position="1"/>
        <end position="26"/>
    </location>
</feature>
<name>A0A0A9B6M6_ARUDO</name>
<accession>A0A0A9B6M6</accession>
<feature type="compositionally biased region" description="Polar residues" evidence="1">
    <location>
        <begin position="17"/>
        <end position="26"/>
    </location>
</feature>
<organism evidence="2">
    <name type="scientific">Arundo donax</name>
    <name type="common">Giant reed</name>
    <name type="synonym">Donax arundinaceus</name>
    <dbReference type="NCBI Taxonomy" id="35708"/>
    <lineage>
        <taxon>Eukaryota</taxon>
        <taxon>Viridiplantae</taxon>
        <taxon>Streptophyta</taxon>
        <taxon>Embryophyta</taxon>
        <taxon>Tracheophyta</taxon>
        <taxon>Spermatophyta</taxon>
        <taxon>Magnoliopsida</taxon>
        <taxon>Liliopsida</taxon>
        <taxon>Poales</taxon>
        <taxon>Poaceae</taxon>
        <taxon>PACMAD clade</taxon>
        <taxon>Arundinoideae</taxon>
        <taxon>Arundineae</taxon>
        <taxon>Arundo</taxon>
    </lineage>
</organism>
<proteinExistence type="predicted"/>
<evidence type="ECO:0000313" key="2">
    <source>
        <dbReference type="EMBL" id="JAD57808.1"/>
    </source>
</evidence>
<reference evidence="2" key="1">
    <citation type="submission" date="2014-09" db="EMBL/GenBank/DDBJ databases">
        <authorList>
            <person name="Magalhaes I.L.F."/>
            <person name="Oliveira U."/>
            <person name="Santos F.R."/>
            <person name="Vidigal T.H.D.A."/>
            <person name="Brescovit A.D."/>
            <person name="Santos A.J."/>
        </authorList>
    </citation>
    <scope>NUCLEOTIDE SEQUENCE</scope>
    <source>
        <tissue evidence="2">Shoot tissue taken approximately 20 cm above the soil surface</tissue>
    </source>
</reference>
<sequence>MQHVPEDFPRNVYGNAQKPSVTRISH</sequence>
<evidence type="ECO:0000256" key="1">
    <source>
        <dbReference type="SAM" id="MobiDB-lite"/>
    </source>
</evidence>
<protein>
    <submittedName>
        <fullName evidence="2">Uncharacterized protein</fullName>
    </submittedName>
</protein>